<reference evidence="4 5" key="1">
    <citation type="journal article" date="2016" name="Nat. Commun.">
        <title>Thousands of microbial genomes shed light on interconnected biogeochemical processes in an aquifer system.</title>
        <authorList>
            <person name="Anantharaman K."/>
            <person name="Brown C.T."/>
            <person name="Hug L.A."/>
            <person name="Sharon I."/>
            <person name="Castelle C.J."/>
            <person name="Probst A.J."/>
            <person name="Thomas B.C."/>
            <person name="Singh A."/>
            <person name="Wilkins M.J."/>
            <person name="Karaoz U."/>
            <person name="Brodie E.L."/>
            <person name="Williams K.H."/>
            <person name="Hubbard S.S."/>
            <person name="Banfield J.F."/>
        </authorList>
    </citation>
    <scope>NUCLEOTIDE SEQUENCE [LARGE SCALE GENOMIC DNA]</scope>
</reference>
<dbReference type="PROSITE" id="PS00893">
    <property type="entry name" value="NUDIX_BOX"/>
    <property type="match status" value="1"/>
</dbReference>
<proteinExistence type="predicted"/>
<organism evidence="4 5">
    <name type="scientific">Candidatus Yanofskybacteria bacterium RIFCSPHIGHO2_01_FULL_44_17</name>
    <dbReference type="NCBI Taxonomy" id="1802668"/>
    <lineage>
        <taxon>Bacteria</taxon>
        <taxon>Candidatus Yanofskyibacteriota</taxon>
    </lineage>
</organism>
<dbReference type="GO" id="GO:0016787">
    <property type="term" value="F:hydrolase activity"/>
    <property type="evidence" value="ECO:0007669"/>
    <property type="project" value="UniProtKB-KW"/>
</dbReference>
<dbReference type="PANTHER" id="PTHR43046:SF16">
    <property type="entry name" value="ADP-RIBOSE PYROPHOSPHATASE YJHB-RELATED"/>
    <property type="match status" value="1"/>
</dbReference>
<gene>
    <name evidence="4" type="ORF">A2831_01035</name>
</gene>
<dbReference type="PROSITE" id="PS51462">
    <property type="entry name" value="NUDIX"/>
    <property type="match status" value="1"/>
</dbReference>
<dbReference type="PANTHER" id="PTHR43046">
    <property type="entry name" value="GDP-MANNOSE MANNOSYL HYDROLASE"/>
    <property type="match status" value="1"/>
</dbReference>
<evidence type="ECO:0000313" key="4">
    <source>
        <dbReference type="EMBL" id="OGN04433.1"/>
    </source>
</evidence>
<evidence type="ECO:0000256" key="2">
    <source>
        <dbReference type="ARBA" id="ARBA00022801"/>
    </source>
</evidence>
<evidence type="ECO:0000313" key="5">
    <source>
        <dbReference type="Proteomes" id="UP000177507"/>
    </source>
</evidence>
<evidence type="ECO:0000259" key="3">
    <source>
        <dbReference type="PROSITE" id="PS51462"/>
    </source>
</evidence>
<dbReference type="STRING" id="1802668.A2831_01035"/>
<keyword evidence="2 4" id="KW-0378">Hydrolase</keyword>
<dbReference type="EMBL" id="MGJI01000021">
    <property type="protein sequence ID" value="OGN04433.1"/>
    <property type="molecule type" value="Genomic_DNA"/>
</dbReference>
<dbReference type="InterPro" id="IPR015797">
    <property type="entry name" value="NUDIX_hydrolase-like_dom_sf"/>
</dbReference>
<dbReference type="CDD" id="cd04683">
    <property type="entry name" value="NUDIX_Hydrolase"/>
    <property type="match status" value="1"/>
</dbReference>
<dbReference type="Proteomes" id="UP000177507">
    <property type="component" value="Unassembled WGS sequence"/>
</dbReference>
<dbReference type="InterPro" id="IPR020084">
    <property type="entry name" value="NUDIX_hydrolase_CS"/>
</dbReference>
<sequence length="145" mass="16651">MVKKERFKLIPEVYLLLVRDGKILLLQRKNTGYEDGNYSLVAGHAEAGEPLTHAMVREAKEECGIKIKPGDLALSLVMHRKTDRDQAGFFFRPLKWEGDVQNLEPEKCEDLNWFPIDNLPENTIPYIRKAVESLVSGVNYCEFGW</sequence>
<feature type="domain" description="Nudix hydrolase" evidence="3">
    <location>
        <begin position="8"/>
        <end position="136"/>
    </location>
</feature>
<dbReference type="AlphaFoldDB" id="A0A1F8EUC0"/>
<protein>
    <submittedName>
        <fullName evidence="4">NUDIX hydrolase</fullName>
    </submittedName>
</protein>
<name>A0A1F8EUC0_9BACT</name>
<dbReference type="SUPFAM" id="SSF55811">
    <property type="entry name" value="Nudix"/>
    <property type="match status" value="1"/>
</dbReference>
<dbReference type="InterPro" id="IPR000086">
    <property type="entry name" value="NUDIX_hydrolase_dom"/>
</dbReference>
<comment type="caution">
    <text evidence="4">The sequence shown here is derived from an EMBL/GenBank/DDBJ whole genome shotgun (WGS) entry which is preliminary data.</text>
</comment>
<dbReference type="Pfam" id="PF00293">
    <property type="entry name" value="NUDIX"/>
    <property type="match status" value="1"/>
</dbReference>
<evidence type="ECO:0000256" key="1">
    <source>
        <dbReference type="ARBA" id="ARBA00001946"/>
    </source>
</evidence>
<accession>A0A1F8EUC0</accession>
<comment type="cofactor">
    <cofactor evidence="1">
        <name>Mg(2+)</name>
        <dbReference type="ChEBI" id="CHEBI:18420"/>
    </cofactor>
</comment>
<dbReference type="Gene3D" id="3.90.79.10">
    <property type="entry name" value="Nucleoside Triphosphate Pyrophosphohydrolase"/>
    <property type="match status" value="1"/>
</dbReference>